<organism evidence="2 3">
    <name type="scientific">Micromonospora parastrephiae</name>
    <dbReference type="NCBI Taxonomy" id="2806101"/>
    <lineage>
        <taxon>Bacteria</taxon>
        <taxon>Bacillati</taxon>
        <taxon>Actinomycetota</taxon>
        <taxon>Actinomycetes</taxon>
        <taxon>Micromonosporales</taxon>
        <taxon>Micromonosporaceae</taxon>
        <taxon>Micromonospora</taxon>
    </lineage>
</organism>
<feature type="non-terminal residue" evidence="2">
    <location>
        <position position="1"/>
    </location>
</feature>
<evidence type="ECO:0000313" key="3">
    <source>
        <dbReference type="Proteomes" id="UP000601027"/>
    </source>
</evidence>
<feature type="compositionally biased region" description="Low complexity" evidence="1">
    <location>
        <begin position="11"/>
        <end position="53"/>
    </location>
</feature>
<accession>A0ABS1XTR4</accession>
<protein>
    <submittedName>
        <fullName evidence="2">Uncharacterized protein</fullName>
    </submittedName>
</protein>
<dbReference type="EMBL" id="JAEVHM010000047">
    <property type="protein sequence ID" value="MBM0232646.1"/>
    <property type="molecule type" value="Genomic_DNA"/>
</dbReference>
<proteinExistence type="predicted"/>
<evidence type="ECO:0000313" key="2">
    <source>
        <dbReference type="EMBL" id="MBM0232646.1"/>
    </source>
</evidence>
<keyword evidence="3" id="KW-1185">Reference proteome</keyword>
<feature type="compositionally biased region" description="Polar residues" evidence="1">
    <location>
        <begin position="1"/>
        <end position="10"/>
    </location>
</feature>
<sequence length="67" mass="6357">TGEQPDATSSPADADGVAPADDVDPVATPVGVTGRTDATSSTADADGAAPAEDGTSRNGAVVRSESA</sequence>
<dbReference type="Proteomes" id="UP000601027">
    <property type="component" value="Unassembled WGS sequence"/>
</dbReference>
<dbReference type="RefSeq" id="WP_203175045.1">
    <property type="nucleotide sequence ID" value="NZ_JAEVHM010000047.1"/>
</dbReference>
<evidence type="ECO:0000256" key="1">
    <source>
        <dbReference type="SAM" id="MobiDB-lite"/>
    </source>
</evidence>
<feature type="region of interest" description="Disordered" evidence="1">
    <location>
        <begin position="1"/>
        <end position="67"/>
    </location>
</feature>
<gene>
    <name evidence="2" type="ORF">JNW91_12725</name>
</gene>
<name>A0ABS1XTR4_9ACTN</name>
<comment type="caution">
    <text evidence="2">The sequence shown here is derived from an EMBL/GenBank/DDBJ whole genome shotgun (WGS) entry which is preliminary data.</text>
</comment>
<reference evidence="2 3" key="1">
    <citation type="submission" date="2021-01" db="EMBL/GenBank/DDBJ databases">
        <title>Draft genome sequence of Micromonospora sp. strain STR1_7.</title>
        <authorList>
            <person name="Karlyshev A."/>
            <person name="Jawad R."/>
        </authorList>
    </citation>
    <scope>NUCLEOTIDE SEQUENCE [LARGE SCALE GENOMIC DNA]</scope>
    <source>
        <strain evidence="2 3">STR1-7</strain>
    </source>
</reference>